<protein>
    <submittedName>
        <fullName evidence="1">Uncharacterized protein</fullName>
    </submittedName>
</protein>
<accession>A0A6C0JV80</accession>
<organism evidence="1">
    <name type="scientific">viral metagenome</name>
    <dbReference type="NCBI Taxonomy" id="1070528"/>
    <lineage>
        <taxon>unclassified sequences</taxon>
        <taxon>metagenomes</taxon>
        <taxon>organismal metagenomes</taxon>
    </lineage>
</organism>
<reference evidence="1" key="1">
    <citation type="journal article" date="2020" name="Nature">
        <title>Giant virus diversity and host interactions through global metagenomics.</title>
        <authorList>
            <person name="Schulz F."/>
            <person name="Roux S."/>
            <person name="Paez-Espino D."/>
            <person name="Jungbluth S."/>
            <person name="Walsh D.A."/>
            <person name="Denef V.J."/>
            <person name="McMahon K.D."/>
            <person name="Konstantinidis K.T."/>
            <person name="Eloe-Fadrosh E.A."/>
            <person name="Kyrpides N.C."/>
            <person name="Woyke T."/>
        </authorList>
    </citation>
    <scope>NUCLEOTIDE SEQUENCE</scope>
    <source>
        <strain evidence="1">GVMAG-S-1101164-105</strain>
    </source>
</reference>
<dbReference type="AlphaFoldDB" id="A0A6C0JV80"/>
<evidence type="ECO:0000313" key="1">
    <source>
        <dbReference type="EMBL" id="QHU09672.1"/>
    </source>
</evidence>
<dbReference type="EMBL" id="MN740741">
    <property type="protein sequence ID" value="QHU09672.1"/>
    <property type="molecule type" value="Genomic_DNA"/>
</dbReference>
<name>A0A6C0JV80_9ZZZZ</name>
<sequence>MASSSSSCRVDVSESFIFESPAFQNSCNMVYQYKKNIDIANRATTTGKTYKFKTDFERMQYLLGLYGQTSTGNA</sequence>
<proteinExistence type="predicted"/>